<dbReference type="EMBL" id="CP120863">
    <property type="protein sequence ID" value="WFE88223.1"/>
    <property type="molecule type" value="Genomic_DNA"/>
</dbReference>
<evidence type="ECO:0000259" key="7">
    <source>
        <dbReference type="Pfam" id="PF10502"/>
    </source>
</evidence>
<dbReference type="NCBIfam" id="TIGR02227">
    <property type="entry name" value="sigpep_I_bact"/>
    <property type="match status" value="1"/>
</dbReference>
<evidence type="ECO:0000256" key="3">
    <source>
        <dbReference type="ARBA" id="ARBA00013208"/>
    </source>
</evidence>
<evidence type="ECO:0000256" key="1">
    <source>
        <dbReference type="ARBA" id="ARBA00000677"/>
    </source>
</evidence>
<feature type="domain" description="Peptidase S26" evidence="7">
    <location>
        <begin position="20"/>
        <end position="206"/>
    </location>
</feature>
<dbReference type="InterPro" id="IPR019758">
    <property type="entry name" value="Pept_S26A_signal_pept_1_CS"/>
</dbReference>
<dbReference type="InterPro" id="IPR036286">
    <property type="entry name" value="LexA/Signal_pep-like_sf"/>
</dbReference>
<dbReference type="SUPFAM" id="SSF51306">
    <property type="entry name" value="LexA/Signal peptidase"/>
    <property type="match status" value="1"/>
</dbReference>
<comment type="catalytic activity">
    <reaction evidence="1 6">
        <text>Cleavage of hydrophobic, N-terminal signal or leader sequences from secreted and periplasmic proteins.</text>
        <dbReference type="EC" id="3.4.21.89"/>
    </reaction>
</comment>
<reference evidence="8 9" key="1">
    <citation type="submission" date="2023-03" db="EMBL/GenBank/DDBJ databases">
        <title>Roseibium porphyridii sp. nov. and Roseibium rhodosorbium sp. nov. isolated from marine algae, Porphyridium cruentum and Rhodosorus marinus, respectively.</title>
        <authorList>
            <person name="Lee M.W."/>
            <person name="Choi B.J."/>
            <person name="Lee J.K."/>
            <person name="Choi D.G."/>
            <person name="Baek J.H."/>
            <person name="Bayburt H."/>
            <person name="Kim J.M."/>
            <person name="Han D.M."/>
            <person name="Kim K.H."/>
            <person name="Jeon C.O."/>
        </authorList>
    </citation>
    <scope>NUCLEOTIDE SEQUENCE [LARGE SCALE GENOMIC DNA]</scope>
    <source>
        <strain evidence="8 9">KMA01</strain>
    </source>
</reference>
<dbReference type="InterPro" id="IPR000223">
    <property type="entry name" value="Pept_S26A_signal_pept_1"/>
</dbReference>
<name>A0ABY8EYN0_9HYPH</name>
<dbReference type="EC" id="3.4.21.89" evidence="3 6"/>
<dbReference type="PANTHER" id="PTHR43390:SF1">
    <property type="entry name" value="CHLOROPLAST PROCESSING PEPTIDASE"/>
    <property type="match status" value="1"/>
</dbReference>
<evidence type="ECO:0000256" key="6">
    <source>
        <dbReference type="RuleBase" id="RU362042"/>
    </source>
</evidence>
<keyword evidence="6" id="KW-0645">Protease</keyword>
<comment type="subcellular location">
    <subcellularLocation>
        <location evidence="6">Membrane</location>
        <topology evidence="6">Single-pass type II membrane protein</topology>
    </subcellularLocation>
</comment>
<dbReference type="GO" id="GO:0009003">
    <property type="term" value="F:signal peptidase activity"/>
    <property type="evidence" value="ECO:0007669"/>
    <property type="project" value="UniProtKB-EC"/>
</dbReference>
<dbReference type="CDD" id="cd06530">
    <property type="entry name" value="S26_SPase_I"/>
    <property type="match status" value="1"/>
</dbReference>
<evidence type="ECO:0000256" key="2">
    <source>
        <dbReference type="ARBA" id="ARBA00009370"/>
    </source>
</evidence>
<evidence type="ECO:0000256" key="4">
    <source>
        <dbReference type="ARBA" id="ARBA00019232"/>
    </source>
</evidence>
<dbReference type="Pfam" id="PF10502">
    <property type="entry name" value="Peptidase_S26"/>
    <property type="match status" value="1"/>
</dbReference>
<accession>A0ABY8EYN0</accession>
<gene>
    <name evidence="8" type="primary">lepB</name>
    <name evidence="8" type="ORF">K1718_18910</name>
</gene>
<dbReference type="RefSeq" id="WP_265681211.1">
    <property type="nucleotide sequence ID" value="NZ_CP120863.1"/>
</dbReference>
<proteinExistence type="inferred from homology"/>
<organism evidence="8 9">
    <name type="scientific">Roseibium porphyridii</name>
    <dbReference type="NCBI Taxonomy" id="2866279"/>
    <lineage>
        <taxon>Bacteria</taxon>
        <taxon>Pseudomonadati</taxon>
        <taxon>Pseudomonadota</taxon>
        <taxon>Alphaproteobacteria</taxon>
        <taxon>Hyphomicrobiales</taxon>
        <taxon>Stappiaceae</taxon>
        <taxon>Roseibium</taxon>
    </lineage>
</organism>
<sequence length="222" mass="25102">MTRSVKTLLLSGLVLGVLALITTAFFSTSFYYLRAKPFETPAGSMRPTLQQGDSFLVSQIFPIIGERYAPERGDIVVFRHPQNPGVTYVKRVIGLSGERIQMKKGEVYLNGQPFERQQTEAIEEKSRDGKVSMVQTYRETLPNGRSHEVIDLQVDGRFDETPEFDIPEGHLFVLGDNRDNSIDSRMQGHFGFVPIENVTGIARHVYFSGPEDGFVWRSLEQN</sequence>
<comment type="similarity">
    <text evidence="2 6">Belongs to the peptidase S26 family.</text>
</comment>
<dbReference type="Gene3D" id="2.10.109.10">
    <property type="entry name" value="Umud Fragment, subunit A"/>
    <property type="match status" value="1"/>
</dbReference>
<evidence type="ECO:0000313" key="8">
    <source>
        <dbReference type="EMBL" id="WFE88223.1"/>
    </source>
</evidence>
<dbReference type="PANTHER" id="PTHR43390">
    <property type="entry name" value="SIGNAL PEPTIDASE I"/>
    <property type="match status" value="1"/>
</dbReference>
<dbReference type="Proteomes" id="UP001209803">
    <property type="component" value="Chromosome"/>
</dbReference>
<dbReference type="PROSITE" id="PS00761">
    <property type="entry name" value="SPASE_I_3"/>
    <property type="match status" value="1"/>
</dbReference>
<protein>
    <recommendedName>
        <fullName evidence="4 6">Signal peptidase I</fullName>
        <ecNumber evidence="3 6">3.4.21.89</ecNumber>
    </recommendedName>
</protein>
<dbReference type="InterPro" id="IPR019533">
    <property type="entry name" value="Peptidase_S26"/>
</dbReference>
<evidence type="ECO:0000313" key="9">
    <source>
        <dbReference type="Proteomes" id="UP001209803"/>
    </source>
</evidence>
<dbReference type="PRINTS" id="PR00727">
    <property type="entry name" value="LEADERPTASE"/>
</dbReference>
<keyword evidence="5 6" id="KW-0378">Hydrolase</keyword>
<evidence type="ECO:0000256" key="5">
    <source>
        <dbReference type="ARBA" id="ARBA00022801"/>
    </source>
</evidence>
<keyword evidence="9" id="KW-1185">Reference proteome</keyword>